<keyword evidence="1" id="KW-0732">Signal</keyword>
<organism evidence="2 3">
    <name type="scientific">Ephemerocybe angulata</name>
    <dbReference type="NCBI Taxonomy" id="980116"/>
    <lineage>
        <taxon>Eukaryota</taxon>
        <taxon>Fungi</taxon>
        <taxon>Dikarya</taxon>
        <taxon>Basidiomycota</taxon>
        <taxon>Agaricomycotina</taxon>
        <taxon>Agaricomycetes</taxon>
        <taxon>Agaricomycetidae</taxon>
        <taxon>Agaricales</taxon>
        <taxon>Agaricineae</taxon>
        <taxon>Psathyrellaceae</taxon>
        <taxon>Ephemerocybe</taxon>
    </lineage>
</organism>
<evidence type="ECO:0000256" key="1">
    <source>
        <dbReference type="SAM" id="SignalP"/>
    </source>
</evidence>
<dbReference type="AlphaFoldDB" id="A0A8H6I552"/>
<dbReference type="EMBL" id="JACGCI010000020">
    <property type="protein sequence ID" value="KAF6758099.1"/>
    <property type="molecule type" value="Genomic_DNA"/>
</dbReference>
<proteinExistence type="predicted"/>
<evidence type="ECO:0000313" key="2">
    <source>
        <dbReference type="EMBL" id="KAF6758099.1"/>
    </source>
</evidence>
<reference evidence="2 3" key="1">
    <citation type="submission" date="2020-07" db="EMBL/GenBank/DDBJ databases">
        <title>Comparative genomics of pyrophilous fungi reveals a link between fire events and developmental genes.</title>
        <authorList>
            <consortium name="DOE Joint Genome Institute"/>
            <person name="Steindorff A.S."/>
            <person name="Carver A."/>
            <person name="Calhoun S."/>
            <person name="Stillman K."/>
            <person name="Liu H."/>
            <person name="Lipzen A."/>
            <person name="Pangilinan J."/>
            <person name="Labutti K."/>
            <person name="Bruns T.D."/>
            <person name="Grigoriev I.V."/>
        </authorList>
    </citation>
    <scope>NUCLEOTIDE SEQUENCE [LARGE SCALE GENOMIC DNA]</scope>
    <source>
        <strain evidence="2 3">CBS 144469</strain>
    </source>
</reference>
<protein>
    <recommendedName>
        <fullName evidence="4">Secreted protein</fullName>
    </recommendedName>
</protein>
<comment type="caution">
    <text evidence="2">The sequence shown here is derived from an EMBL/GenBank/DDBJ whole genome shotgun (WGS) entry which is preliminary data.</text>
</comment>
<accession>A0A8H6I552</accession>
<name>A0A8H6I552_9AGAR</name>
<evidence type="ECO:0008006" key="4">
    <source>
        <dbReference type="Google" id="ProtNLM"/>
    </source>
</evidence>
<feature type="chain" id="PRO_5034921578" description="Secreted protein" evidence="1">
    <location>
        <begin position="21"/>
        <end position="134"/>
    </location>
</feature>
<dbReference type="Proteomes" id="UP000521943">
    <property type="component" value="Unassembled WGS sequence"/>
</dbReference>
<feature type="signal peptide" evidence="1">
    <location>
        <begin position="1"/>
        <end position="20"/>
    </location>
</feature>
<evidence type="ECO:0000313" key="3">
    <source>
        <dbReference type="Proteomes" id="UP000521943"/>
    </source>
</evidence>
<gene>
    <name evidence="2" type="ORF">DFP72DRAFT_1065351</name>
</gene>
<sequence>MSATFCTMLLATFLFRLVDIADDDFAGLSTMKLVVVAICACQRPSPGSSTLGQRLRRPVANEQGLFVVVSPHVAAVIDRGLLSLILAICSNIFSKDLYPNTNSSKLELRRLRVTMLICAPCAAGHNISEVGRQW</sequence>
<keyword evidence="3" id="KW-1185">Reference proteome</keyword>